<dbReference type="AlphaFoldDB" id="A0AAD5W0U7"/>
<comment type="caution">
    <text evidence="3">The sequence shown here is derived from an EMBL/GenBank/DDBJ whole genome shotgun (WGS) entry which is preliminary data.</text>
</comment>
<accession>A0AAD5W0U7</accession>
<feature type="region of interest" description="Disordered" evidence="1">
    <location>
        <begin position="1"/>
        <end position="30"/>
    </location>
</feature>
<evidence type="ECO:0000313" key="4">
    <source>
        <dbReference type="Proteomes" id="UP001213000"/>
    </source>
</evidence>
<dbReference type="Proteomes" id="UP001213000">
    <property type="component" value="Unassembled WGS sequence"/>
</dbReference>
<name>A0AAD5W0U7_9AGAR</name>
<feature type="domain" description="Aip3p/Bud6 N-terminal" evidence="2">
    <location>
        <begin position="34"/>
        <end position="141"/>
    </location>
</feature>
<gene>
    <name evidence="3" type="ORF">NP233_g1006</name>
</gene>
<protein>
    <recommendedName>
        <fullName evidence="2">Aip3p/Bud6 N-terminal domain-containing protein</fullName>
    </recommendedName>
</protein>
<reference evidence="3" key="1">
    <citation type="submission" date="2022-07" db="EMBL/GenBank/DDBJ databases">
        <title>Genome Sequence of Leucocoprinus birnbaumii.</title>
        <authorList>
            <person name="Buettner E."/>
        </authorList>
    </citation>
    <scope>NUCLEOTIDE SEQUENCE</scope>
    <source>
        <strain evidence="3">VT141</strain>
    </source>
</reference>
<proteinExistence type="predicted"/>
<dbReference type="EMBL" id="JANIEX010000033">
    <property type="protein sequence ID" value="KAJ3575578.1"/>
    <property type="molecule type" value="Genomic_DNA"/>
</dbReference>
<evidence type="ECO:0000259" key="2">
    <source>
        <dbReference type="Pfam" id="PF23153"/>
    </source>
</evidence>
<organism evidence="3 4">
    <name type="scientific">Leucocoprinus birnbaumii</name>
    <dbReference type="NCBI Taxonomy" id="56174"/>
    <lineage>
        <taxon>Eukaryota</taxon>
        <taxon>Fungi</taxon>
        <taxon>Dikarya</taxon>
        <taxon>Basidiomycota</taxon>
        <taxon>Agaricomycotina</taxon>
        <taxon>Agaricomycetes</taxon>
        <taxon>Agaricomycetidae</taxon>
        <taxon>Agaricales</taxon>
        <taxon>Agaricineae</taxon>
        <taxon>Agaricaceae</taxon>
        <taxon>Leucocoprinus</taxon>
    </lineage>
</organism>
<keyword evidence="4" id="KW-1185">Reference proteome</keyword>
<evidence type="ECO:0000313" key="3">
    <source>
        <dbReference type="EMBL" id="KAJ3575578.1"/>
    </source>
</evidence>
<dbReference type="InterPro" id="IPR056279">
    <property type="entry name" value="Aip3p_Bud6_N"/>
</dbReference>
<dbReference type="Pfam" id="PF23153">
    <property type="entry name" value="Aip3p_Bud6_N"/>
    <property type="match status" value="1"/>
</dbReference>
<feature type="compositionally biased region" description="Low complexity" evidence="1">
    <location>
        <begin position="1"/>
        <end position="22"/>
    </location>
</feature>
<sequence>MSSRSGSGTAGSRTSSSSTNSGQYFPRTPTDVPTAVKTLLSSTKELQESLRLWSIGQASESDINDLFIRVGTNYQITTDAFAYYGIDLNHIGDFIEDLRHALEGCLAEDPSPQVLNENMPRIRNVFYTLLKGLQARQTAWQTASGGGRGSFLPTDHRS</sequence>
<evidence type="ECO:0000256" key="1">
    <source>
        <dbReference type="SAM" id="MobiDB-lite"/>
    </source>
</evidence>